<name>A0A225ARE5_TALAT</name>
<dbReference type="InterPro" id="IPR006677">
    <property type="entry name" value="tRNA_intron_Endonuc_cat-like"/>
</dbReference>
<evidence type="ECO:0000256" key="5">
    <source>
        <dbReference type="PIRNR" id="PIRNR017250"/>
    </source>
</evidence>
<evidence type="ECO:0000259" key="9">
    <source>
        <dbReference type="Pfam" id="PF26577"/>
    </source>
</evidence>
<dbReference type="Proteomes" id="UP000214365">
    <property type="component" value="Unassembled WGS sequence"/>
</dbReference>
<dbReference type="GO" id="GO:0000213">
    <property type="term" value="F:tRNA-intron lyase activity"/>
    <property type="evidence" value="ECO:0007669"/>
    <property type="project" value="UniProtKB-UniRule"/>
</dbReference>
<evidence type="ECO:0000256" key="4">
    <source>
        <dbReference type="ARBA" id="ARBA00059865"/>
    </source>
</evidence>
<dbReference type="AlphaFoldDB" id="A0A225ARE5"/>
<dbReference type="InterPro" id="IPR006676">
    <property type="entry name" value="tRNA_splic"/>
</dbReference>
<comment type="caution">
    <text evidence="10">The sequence shown here is derived from an EMBL/GenBank/DDBJ whole genome shotgun (WGS) entry which is preliminary data.</text>
</comment>
<reference evidence="10 11" key="1">
    <citation type="submission" date="2015-06" db="EMBL/GenBank/DDBJ databases">
        <title>Talaromyces atroroseus IBT 11181 draft genome.</title>
        <authorList>
            <person name="Rasmussen K.B."/>
            <person name="Rasmussen S."/>
            <person name="Petersen B."/>
            <person name="Sicheritz-Ponten T."/>
            <person name="Mortensen U.H."/>
            <person name="Thrane U."/>
        </authorList>
    </citation>
    <scope>NUCLEOTIDE SEQUENCE [LARGE SCALE GENOMIC DNA]</scope>
    <source>
        <strain evidence="10 11">IBT 11181</strain>
    </source>
</reference>
<organism evidence="10 11">
    <name type="scientific">Talaromyces atroroseus</name>
    <dbReference type="NCBI Taxonomy" id="1441469"/>
    <lineage>
        <taxon>Eukaryota</taxon>
        <taxon>Fungi</taxon>
        <taxon>Dikarya</taxon>
        <taxon>Ascomycota</taxon>
        <taxon>Pezizomycotina</taxon>
        <taxon>Eurotiomycetes</taxon>
        <taxon>Eurotiomycetidae</taxon>
        <taxon>Eurotiales</taxon>
        <taxon>Trichocomaceae</taxon>
        <taxon>Talaromyces</taxon>
        <taxon>Talaromyces sect. Trachyspermi</taxon>
    </lineage>
</organism>
<sequence length="356" mass="39920">MAAEVSLPVPISFVSGRYLLFSSDAVTYLRREHNICGVLMGTLPQAPQQNVFLGLPLELMPEETKLLVEKGVARIVDDFRYHNDAMRSLLQEDRRKYLEDLNRDGQNVSRIISGRKEQRREKALQKVAQKAIARSSSPQVAVAENAEEELFESPTRPGSSMASSSSNVSLSSISITPATTYPLLPDQPPAEYNMDLPQVPTSYAVFAHLHSQGYFLSPGLRFGCQYMAYPGDPLRFHSHFLVYGFERDQEIDLMEIVSGGRLGTGVKKGYLLGFAAEPEDSSSEVRTFSIEWAVLGPSRRDFEVIRQLSVFSAIIHHNPTAISLWTKQCNYALHDGRHGLHHVRRANPTLLHQRIL</sequence>
<dbReference type="GO" id="GO:0000379">
    <property type="term" value="P:tRNA-type intron splice site recognition and cleavage"/>
    <property type="evidence" value="ECO:0007669"/>
    <property type="project" value="UniProtKB-UniRule"/>
</dbReference>
<dbReference type="GO" id="GO:0000214">
    <property type="term" value="C:tRNA-intron endonuclease complex"/>
    <property type="evidence" value="ECO:0007669"/>
    <property type="project" value="UniProtKB-UniRule"/>
</dbReference>
<dbReference type="Pfam" id="PF26577">
    <property type="entry name" value="TSEN34_N"/>
    <property type="match status" value="1"/>
</dbReference>
<accession>A0A225ARE5</accession>
<dbReference type="FunFam" id="3.40.1350.10:FF:000008">
    <property type="entry name" value="tRNA-splicing endonuclease subunit Sen34"/>
    <property type="match status" value="1"/>
</dbReference>
<dbReference type="OrthoDB" id="48041at2759"/>
<evidence type="ECO:0000256" key="6">
    <source>
        <dbReference type="PIRSR" id="PIRSR017250-50"/>
    </source>
</evidence>
<dbReference type="PANTHER" id="PTHR13070:SF0">
    <property type="entry name" value="TRNA-SPLICING ENDONUCLEASE SUBUNIT SEN34"/>
    <property type="match status" value="1"/>
</dbReference>
<dbReference type="PIRSF" id="PIRSF017250">
    <property type="entry name" value="tRNA_splic_SEN34"/>
    <property type="match status" value="1"/>
</dbReference>
<protein>
    <recommendedName>
        <fullName evidence="5">tRNA-splicing endonuclease subunit Sen34</fullName>
        <ecNumber evidence="5">4.6.1.16</ecNumber>
    </recommendedName>
</protein>
<dbReference type="InterPro" id="IPR016690">
    <property type="entry name" value="TSEN34"/>
</dbReference>
<evidence type="ECO:0000256" key="7">
    <source>
        <dbReference type="SAM" id="MobiDB-lite"/>
    </source>
</evidence>
<dbReference type="GO" id="GO:0003676">
    <property type="term" value="F:nucleic acid binding"/>
    <property type="evidence" value="ECO:0007669"/>
    <property type="project" value="InterPro"/>
</dbReference>
<evidence type="ECO:0000256" key="1">
    <source>
        <dbReference type="ARBA" id="ARBA00008078"/>
    </source>
</evidence>
<dbReference type="PANTHER" id="PTHR13070">
    <property type="entry name" value="TRNA-SPLICING ENDONUCLEASE SUBUNIT SEN34-RELATED"/>
    <property type="match status" value="1"/>
</dbReference>
<comment type="similarity">
    <text evidence="1 5">Belongs to the tRNA-intron endonuclease family.</text>
</comment>
<dbReference type="InterPro" id="IPR011856">
    <property type="entry name" value="tRNA_endonuc-like_dom_sf"/>
</dbReference>
<gene>
    <name evidence="10" type="ORF">UA08_06514</name>
</gene>
<keyword evidence="3 5" id="KW-0456">Lyase</keyword>
<dbReference type="SUPFAM" id="SSF53032">
    <property type="entry name" value="tRNA-intron endonuclease catalytic domain-like"/>
    <property type="match status" value="1"/>
</dbReference>
<dbReference type="RefSeq" id="XP_020118280.1">
    <property type="nucleotide sequence ID" value="XM_020268800.1"/>
</dbReference>
<feature type="active site" evidence="6">
    <location>
        <position position="237"/>
    </location>
</feature>
<feature type="region of interest" description="Disordered" evidence="7">
    <location>
        <begin position="138"/>
        <end position="166"/>
    </location>
</feature>
<evidence type="ECO:0000313" key="10">
    <source>
        <dbReference type="EMBL" id="OKL58159.1"/>
    </source>
</evidence>
<dbReference type="GeneID" id="31006269"/>
<dbReference type="InterPro" id="IPR059049">
    <property type="entry name" value="TSEN34_N"/>
</dbReference>
<keyword evidence="11" id="KW-1185">Reference proteome</keyword>
<dbReference type="InterPro" id="IPR036167">
    <property type="entry name" value="tRNA_intron_Endo_cat-like_sf"/>
</dbReference>
<comment type="function">
    <text evidence="4">Constitutes one of the two catalytic subunit of the tRNA-splicing endonuclease complex, a complex responsible for identification and cleavage of the splice sites in pre-tRNA. It cleaves pre-tRNA at the 5'- and 3'-splice sites to release the intron. The products are an intron and two tRNA half-molecules bearing 2',3'-cyclic phosphate and 5'-OH termini. There are no conserved sequences at the splice sites, but the intron is invariably located at the same site in the gene, placing the splice sites an invariant distance from the constant structural features of the tRNA body. It probably carries the active site for 3'-splice site cleavage.</text>
</comment>
<evidence type="ECO:0000256" key="2">
    <source>
        <dbReference type="ARBA" id="ARBA00022694"/>
    </source>
</evidence>
<proteinExistence type="inferred from homology"/>
<dbReference type="CDD" id="cd22363">
    <property type="entry name" value="tRNA-intron_lyase_C"/>
    <property type="match status" value="1"/>
</dbReference>
<feature type="domain" description="TSEN34 N-terminal" evidence="9">
    <location>
        <begin position="9"/>
        <end position="78"/>
    </location>
</feature>
<dbReference type="STRING" id="1441469.A0A225ARE5"/>
<dbReference type="EC" id="4.6.1.16" evidence="5"/>
<feature type="domain" description="tRNA intron endonuclease catalytic" evidence="8">
    <location>
        <begin position="201"/>
        <end position="275"/>
    </location>
</feature>
<evidence type="ECO:0000259" key="8">
    <source>
        <dbReference type="Pfam" id="PF01974"/>
    </source>
</evidence>
<evidence type="ECO:0000256" key="3">
    <source>
        <dbReference type="ARBA" id="ARBA00023239"/>
    </source>
</evidence>
<keyword evidence="2 5" id="KW-0819">tRNA processing</keyword>
<dbReference type="EMBL" id="LFMY01000010">
    <property type="protein sequence ID" value="OKL58159.1"/>
    <property type="molecule type" value="Genomic_DNA"/>
</dbReference>
<dbReference type="Pfam" id="PF01974">
    <property type="entry name" value="tRNA_int_endo"/>
    <property type="match status" value="1"/>
</dbReference>
<feature type="active site" evidence="6">
    <location>
        <position position="268"/>
    </location>
</feature>
<evidence type="ECO:0000313" key="11">
    <source>
        <dbReference type="Proteomes" id="UP000214365"/>
    </source>
</evidence>
<dbReference type="Gene3D" id="3.40.1350.10">
    <property type="match status" value="1"/>
</dbReference>
<feature type="active site" evidence="6">
    <location>
        <position position="229"/>
    </location>
</feature>
<dbReference type="NCBIfam" id="TIGR00324">
    <property type="entry name" value="endA"/>
    <property type="match status" value="1"/>
</dbReference>